<dbReference type="Proteomes" id="UP000187506">
    <property type="component" value="Chromosome"/>
</dbReference>
<sequence>MAVYEIYIPKRGEFRVLLKINNEIIFVSQAYASKVQSLQAIRDLINYSNCLSSYRKIRLECGSWCFELLEPYNKTSLGRSSTYLEESIVSKNILEMKALAPKAKLKSEALAIN</sequence>
<reference evidence="1 2" key="1">
    <citation type="submission" date="2017-01" db="EMBL/GenBank/DDBJ databases">
        <title>Complete genome of Lacinutrix venerupis DOK2-8 isolated from seawater in Dokdo.</title>
        <authorList>
            <person name="Chi W.-J."/>
            <person name="Kim J.H."/>
        </authorList>
    </citation>
    <scope>NUCLEOTIDE SEQUENCE [LARGE SCALE GENOMIC DNA]</scope>
    <source>
        <strain evidence="1 2">DOK2-8</strain>
    </source>
</reference>
<evidence type="ECO:0000313" key="1">
    <source>
        <dbReference type="EMBL" id="APX99276.1"/>
    </source>
</evidence>
<dbReference type="SUPFAM" id="SSF160113">
    <property type="entry name" value="YegP-like"/>
    <property type="match status" value="1"/>
</dbReference>
<dbReference type="RefSeq" id="WP_076731915.1">
    <property type="nucleotide sequence ID" value="NZ_CP019352.1"/>
</dbReference>
<proteinExistence type="predicted"/>
<protein>
    <recommendedName>
        <fullName evidence="3">DUF1508 domain-containing protein</fullName>
    </recommendedName>
</protein>
<gene>
    <name evidence="1" type="ORF">BWR22_02775</name>
</gene>
<dbReference type="AlphaFoldDB" id="A0AAC9LKY0"/>
<dbReference type="KEGG" id="lvn:BWR22_02775"/>
<dbReference type="Gene3D" id="2.30.29.80">
    <property type="match status" value="1"/>
</dbReference>
<name>A0AAC9LKY0_9FLAO</name>
<organism evidence="1 2">
    <name type="scientific">Lacinutrix venerupis</name>
    <dbReference type="NCBI Taxonomy" id="1486034"/>
    <lineage>
        <taxon>Bacteria</taxon>
        <taxon>Pseudomonadati</taxon>
        <taxon>Bacteroidota</taxon>
        <taxon>Flavobacteriia</taxon>
        <taxon>Flavobacteriales</taxon>
        <taxon>Flavobacteriaceae</taxon>
        <taxon>Lacinutrix</taxon>
    </lineage>
</organism>
<evidence type="ECO:0000313" key="2">
    <source>
        <dbReference type="Proteomes" id="UP000187506"/>
    </source>
</evidence>
<dbReference type="EMBL" id="CP019352">
    <property type="protein sequence ID" value="APX99276.1"/>
    <property type="molecule type" value="Genomic_DNA"/>
</dbReference>
<keyword evidence="2" id="KW-1185">Reference proteome</keyword>
<accession>A0AAC9LKY0</accession>
<evidence type="ECO:0008006" key="3">
    <source>
        <dbReference type="Google" id="ProtNLM"/>
    </source>
</evidence>
<dbReference type="InterPro" id="IPR036913">
    <property type="entry name" value="YegP-like_sf"/>
</dbReference>